<keyword evidence="1" id="KW-0732">Signal</keyword>
<sequence length="226" mass="23996">MTRLITLLTVMGIIATSMLGALADCLEDCYDLYIPQTGCPGSDNPDAPSTDAYLACVCPTEFNGALALYLSCANANCGSAAPGVTSYFSVVCAPYDPQPSGARRRRGQLYLPGQFACPRPLTACPIPELEMLPLVARDMLEVPQANGRVVHGECVDIMNDMDSCGGCSSTGEGVQCGEIEGVKETACVTGQCEIFSCLFGYKLSVVQNLDGTAQKRCTPQYRISVF</sequence>
<keyword evidence="4" id="KW-1185">Reference proteome</keyword>
<dbReference type="Proteomes" id="UP000076842">
    <property type="component" value="Unassembled WGS sequence"/>
</dbReference>
<feature type="domain" description="Protein CPL1-like" evidence="2">
    <location>
        <begin position="153"/>
        <end position="205"/>
    </location>
</feature>
<dbReference type="InterPro" id="IPR038955">
    <property type="entry name" value="PriA/CPL1_fungi"/>
</dbReference>
<dbReference type="InterPro" id="IPR048661">
    <property type="entry name" value="CPL1-like"/>
</dbReference>
<dbReference type="InParanoid" id="A0A165E8Y6"/>
<feature type="chain" id="PRO_5007857060" description="Protein CPL1-like domain-containing protein" evidence="1">
    <location>
        <begin position="24"/>
        <end position="226"/>
    </location>
</feature>
<proteinExistence type="predicted"/>
<reference evidence="3 4" key="1">
    <citation type="journal article" date="2016" name="Mol. Biol. Evol.">
        <title>Comparative Genomics of Early-Diverging Mushroom-Forming Fungi Provides Insights into the Origins of Lignocellulose Decay Capabilities.</title>
        <authorList>
            <person name="Nagy L.G."/>
            <person name="Riley R."/>
            <person name="Tritt A."/>
            <person name="Adam C."/>
            <person name="Daum C."/>
            <person name="Floudas D."/>
            <person name="Sun H."/>
            <person name="Yadav J.S."/>
            <person name="Pangilinan J."/>
            <person name="Larsson K.H."/>
            <person name="Matsuura K."/>
            <person name="Barry K."/>
            <person name="Labutti K."/>
            <person name="Kuo R."/>
            <person name="Ohm R.A."/>
            <person name="Bhattacharya S.S."/>
            <person name="Shirouzu T."/>
            <person name="Yoshinaga Y."/>
            <person name="Martin F.M."/>
            <person name="Grigoriev I.V."/>
            <person name="Hibbett D.S."/>
        </authorList>
    </citation>
    <scope>NUCLEOTIDE SEQUENCE [LARGE SCALE GENOMIC DNA]</scope>
    <source>
        <strain evidence="3 4">HHB12733</strain>
    </source>
</reference>
<gene>
    <name evidence="3" type="ORF">CALCODRAFT_499985</name>
</gene>
<evidence type="ECO:0000313" key="3">
    <source>
        <dbReference type="EMBL" id="KZT54350.1"/>
    </source>
</evidence>
<evidence type="ECO:0000313" key="4">
    <source>
        <dbReference type="Proteomes" id="UP000076842"/>
    </source>
</evidence>
<dbReference type="Pfam" id="PF21671">
    <property type="entry name" value="CPL1-like"/>
    <property type="match status" value="1"/>
</dbReference>
<protein>
    <recommendedName>
        <fullName evidence="2">Protein CPL1-like domain-containing protein</fullName>
    </recommendedName>
</protein>
<dbReference type="STRING" id="1353952.A0A165E8Y6"/>
<dbReference type="OrthoDB" id="439917at2759"/>
<organism evidence="3 4">
    <name type="scientific">Calocera cornea HHB12733</name>
    <dbReference type="NCBI Taxonomy" id="1353952"/>
    <lineage>
        <taxon>Eukaryota</taxon>
        <taxon>Fungi</taxon>
        <taxon>Dikarya</taxon>
        <taxon>Basidiomycota</taxon>
        <taxon>Agaricomycotina</taxon>
        <taxon>Dacrymycetes</taxon>
        <taxon>Dacrymycetales</taxon>
        <taxon>Dacrymycetaceae</taxon>
        <taxon>Calocera</taxon>
    </lineage>
</organism>
<dbReference type="PANTHER" id="PTHR35192:SF2">
    <property type="entry name" value="APPLE DOMAIN-CONTAINING PROTEIN"/>
    <property type="match status" value="1"/>
</dbReference>
<accession>A0A165E8Y6</accession>
<dbReference type="EMBL" id="KV424016">
    <property type="protein sequence ID" value="KZT54350.1"/>
    <property type="molecule type" value="Genomic_DNA"/>
</dbReference>
<evidence type="ECO:0000259" key="2">
    <source>
        <dbReference type="Pfam" id="PF21671"/>
    </source>
</evidence>
<evidence type="ECO:0000256" key="1">
    <source>
        <dbReference type="SAM" id="SignalP"/>
    </source>
</evidence>
<dbReference type="AlphaFoldDB" id="A0A165E8Y6"/>
<feature type="signal peptide" evidence="1">
    <location>
        <begin position="1"/>
        <end position="23"/>
    </location>
</feature>
<dbReference type="PANTHER" id="PTHR35192">
    <property type="entry name" value="PROTEIN, PUTATIVE-RELATED"/>
    <property type="match status" value="1"/>
</dbReference>
<name>A0A165E8Y6_9BASI</name>